<comment type="pathway">
    <text evidence="3">Lipid metabolism; butanoate metabolism.</text>
</comment>
<dbReference type="InterPro" id="IPR006176">
    <property type="entry name" value="3-OHacyl-CoA_DH_NAD-bd"/>
</dbReference>
<organism evidence="20 21">
    <name type="scientific">Solirubrobacter ginsenosidimutans</name>
    <dbReference type="NCBI Taxonomy" id="490573"/>
    <lineage>
        <taxon>Bacteria</taxon>
        <taxon>Bacillati</taxon>
        <taxon>Actinomycetota</taxon>
        <taxon>Thermoleophilia</taxon>
        <taxon>Solirubrobacterales</taxon>
        <taxon>Solirubrobacteraceae</taxon>
        <taxon>Solirubrobacter</taxon>
    </lineage>
</organism>
<name>A0A9X3N2G1_9ACTN</name>
<dbReference type="Proteomes" id="UP001149140">
    <property type="component" value="Unassembled WGS sequence"/>
</dbReference>
<evidence type="ECO:0000256" key="3">
    <source>
        <dbReference type="ARBA" id="ARBA00005086"/>
    </source>
</evidence>
<evidence type="ECO:0000256" key="15">
    <source>
        <dbReference type="ARBA" id="ARBA00023268"/>
    </source>
</evidence>
<evidence type="ECO:0000256" key="1">
    <source>
        <dbReference type="ARBA" id="ARBA00004275"/>
    </source>
</evidence>
<comment type="similarity">
    <text evidence="5">In the N-terminal section; belongs to the enoyl-CoA hydratase/isomerase family.</text>
</comment>
<dbReference type="GO" id="GO:0016853">
    <property type="term" value="F:isomerase activity"/>
    <property type="evidence" value="ECO:0007669"/>
    <property type="project" value="UniProtKB-KW"/>
</dbReference>
<evidence type="ECO:0000313" key="20">
    <source>
        <dbReference type="EMBL" id="MDA0165800.1"/>
    </source>
</evidence>
<accession>A0A9X3N2G1</accession>
<evidence type="ECO:0000256" key="13">
    <source>
        <dbReference type="ARBA" id="ARBA00023235"/>
    </source>
</evidence>
<keyword evidence="15" id="KW-0511">Multifunctional enzyme</keyword>
<keyword evidence="10" id="KW-0520">NAD</keyword>
<evidence type="ECO:0000259" key="19">
    <source>
        <dbReference type="Pfam" id="PF02737"/>
    </source>
</evidence>
<dbReference type="InterPro" id="IPR008927">
    <property type="entry name" value="6-PGluconate_DH-like_C_sf"/>
</dbReference>
<dbReference type="PROSITE" id="PS00166">
    <property type="entry name" value="ENOYL_COA_HYDRATASE"/>
    <property type="match status" value="1"/>
</dbReference>
<dbReference type="Pfam" id="PF00378">
    <property type="entry name" value="ECH_1"/>
    <property type="match status" value="1"/>
</dbReference>
<keyword evidence="12" id="KW-0576">Peroxisome</keyword>
<evidence type="ECO:0000256" key="2">
    <source>
        <dbReference type="ARBA" id="ARBA00005005"/>
    </source>
</evidence>
<evidence type="ECO:0000256" key="7">
    <source>
        <dbReference type="ARBA" id="ARBA00022832"/>
    </source>
</evidence>
<comment type="subunit">
    <text evidence="6">Monomer.</text>
</comment>
<comment type="similarity">
    <text evidence="4 17">Belongs to the enoyl-CoA hydratase/isomerase family.</text>
</comment>
<keyword evidence="13" id="KW-0413">Isomerase</keyword>
<dbReference type="GO" id="GO:0004300">
    <property type="term" value="F:enoyl-CoA hydratase activity"/>
    <property type="evidence" value="ECO:0007669"/>
    <property type="project" value="UniProtKB-ARBA"/>
</dbReference>
<dbReference type="GO" id="GO:0006635">
    <property type="term" value="P:fatty acid beta-oxidation"/>
    <property type="evidence" value="ECO:0007669"/>
    <property type="project" value="TreeGrafter"/>
</dbReference>
<evidence type="ECO:0000256" key="11">
    <source>
        <dbReference type="ARBA" id="ARBA00023098"/>
    </source>
</evidence>
<keyword evidence="8" id="KW-0442">Lipid degradation</keyword>
<gene>
    <name evidence="20" type="ORF">OM076_36375</name>
</gene>
<dbReference type="SUPFAM" id="SSF48179">
    <property type="entry name" value="6-phosphogluconate dehydrogenase C-terminal domain-like"/>
    <property type="match status" value="1"/>
</dbReference>
<dbReference type="PANTHER" id="PTHR23309">
    <property type="entry name" value="3-HYDROXYACYL-COA DEHYROGENASE"/>
    <property type="match status" value="1"/>
</dbReference>
<comment type="pathway">
    <text evidence="2">Lipid metabolism; fatty acid beta-oxidation.</text>
</comment>
<evidence type="ECO:0000256" key="8">
    <source>
        <dbReference type="ARBA" id="ARBA00022963"/>
    </source>
</evidence>
<keyword evidence="9" id="KW-0560">Oxidoreductase</keyword>
<dbReference type="Gene3D" id="3.40.50.720">
    <property type="entry name" value="NAD(P)-binding Rossmann-like Domain"/>
    <property type="match status" value="1"/>
</dbReference>
<protein>
    <submittedName>
        <fullName evidence="20">Enoyl-CoA hydratase-related protein</fullName>
    </submittedName>
</protein>
<proteinExistence type="inferred from homology"/>
<dbReference type="Gene3D" id="1.10.1040.10">
    <property type="entry name" value="N-(1-d-carboxylethyl)-l-norvaline Dehydrogenase, domain 2"/>
    <property type="match status" value="1"/>
</dbReference>
<dbReference type="InterPro" id="IPR013328">
    <property type="entry name" value="6PGD_dom2"/>
</dbReference>
<dbReference type="Pfam" id="PF00725">
    <property type="entry name" value="3HCDH"/>
    <property type="match status" value="1"/>
</dbReference>
<dbReference type="InterPro" id="IPR029045">
    <property type="entry name" value="ClpP/crotonase-like_dom_sf"/>
</dbReference>
<dbReference type="RefSeq" id="WP_270045062.1">
    <property type="nucleotide sequence ID" value="NZ_JAPDOD010000052.1"/>
</dbReference>
<dbReference type="Gene3D" id="1.10.12.10">
    <property type="entry name" value="Lyase 2-enoyl-coa Hydratase, Chain A, domain 2"/>
    <property type="match status" value="1"/>
</dbReference>
<evidence type="ECO:0000256" key="10">
    <source>
        <dbReference type="ARBA" id="ARBA00023027"/>
    </source>
</evidence>
<evidence type="ECO:0000256" key="12">
    <source>
        <dbReference type="ARBA" id="ARBA00023140"/>
    </source>
</evidence>
<dbReference type="GO" id="GO:0070403">
    <property type="term" value="F:NAD+ binding"/>
    <property type="evidence" value="ECO:0007669"/>
    <property type="project" value="InterPro"/>
</dbReference>
<dbReference type="CDD" id="cd06558">
    <property type="entry name" value="crotonase-like"/>
    <property type="match status" value="1"/>
</dbReference>
<evidence type="ECO:0000313" key="21">
    <source>
        <dbReference type="Proteomes" id="UP001149140"/>
    </source>
</evidence>
<dbReference type="Pfam" id="PF02737">
    <property type="entry name" value="3HCDH_N"/>
    <property type="match status" value="1"/>
</dbReference>
<comment type="caution">
    <text evidence="20">The sequence shown here is derived from an EMBL/GenBank/DDBJ whole genome shotgun (WGS) entry which is preliminary data.</text>
</comment>
<evidence type="ECO:0000259" key="18">
    <source>
        <dbReference type="Pfam" id="PF00725"/>
    </source>
</evidence>
<dbReference type="EMBL" id="JAPDOD010000052">
    <property type="protein sequence ID" value="MDA0165800.1"/>
    <property type="molecule type" value="Genomic_DNA"/>
</dbReference>
<dbReference type="InterPro" id="IPR001753">
    <property type="entry name" value="Enoyl-CoA_hydra/iso"/>
</dbReference>
<evidence type="ECO:0000256" key="5">
    <source>
        <dbReference type="ARBA" id="ARBA00008750"/>
    </source>
</evidence>
<keyword evidence="11" id="KW-0443">Lipid metabolism</keyword>
<dbReference type="SUPFAM" id="SSF52096">
    <property type="entry name" value="ClpP/crotonase"/>
    <property type="match status" value="1"/>
</dbReference>
<evidence type="ECO:0000256" key="16">
    <source>
        <dbReference type="ARBA" id="ARBA00049556"/>
    </source>
</evidence>
<reference evidence="20" key="1">
    <citation type="submission" date="2022-10" db="EMBL/GenBank/DDBJ databases">
        <title>The WGS of Solirubrobacter ginsenosidimutans DSM 21036.</title>
        <authorList>
            <person name="Jiang Z."/>
        </authorList>
    </citation>
    <scope>NUCLEOTIDE SEQUENCE</scope>
    <source>
        <strain evidence="20">DSM 21036</strain>
    </source>
</reference>
<evidence type="ECO:0000256" key="9">
    <source>
        <dbReference type="ARBA" id="ARBA00023002"/>
    </source>
</evidence>
<dbReference type="InterPro" id="IPR006108">
    <property type="entry name" value="3HC_DH_C"/>
</dbReference>
<evidence type="ECO:0000256" key="17">
    <source>
        <dbReference type="RuleBase" id="RU003707"/>
    </source>
</evidence>
<feature type="domain" description="3-hydroxyacyl-CoA dehydrogenase C-terminal" evidence="18">
    <location>
        <begin position="191"/>
        <end position="269"/>
    </location>
</feature>
<dbReference type="AlphaFoldDB" id="A0A9X3N2G1"/>
<keyword evidence="21" id="KW-1185">Reference proteome</keyword>
<evidence type="ECO:0000256" key="6">
    <source>
        <dbReference type="ARBA" id="ARBA00011245"/>
    </source>
</evidence>
<dbReference type="FunFam" id="1.10.12.10:FF:000001">
    <property type="entry name" value="Probable enoyl-CoA hydratase, mitochondrial"/>
    <property type="match status" value="1"/>
</dbReference>
<comment type="subcellular location">
    <subcellularLocation>
        <location evidence="1">Peroxisome</location>
    </subcellularLocation>
</comment>
<dbReference type="InterPro" id="IPR036291">
    <property type="entry name" value="NAD(P)-bd_dom_sf"/>
</dbReference>
<sequence length="532" mass="56390">MFVFKAAVVGTGDAADEIAAAIEAAGVGVVRSAGDAFDGLGDVDLVIEAMPERMSIKHRVFAELDAATPGHAILATTTAELSLTEIGEITLRPHQVVGLHFAGPRVVEVVEGDDTSPETAQAAATFVQRLRRTAVRCAECPGFVVNRVLGSVAAERGSSTELSGALRDAYGDRFQPARDVSEDTADERAELKTFVEACLILEEGVAGVRDIDLAVGKPFAKADALGLDKVLRALEAAEDRWGEHFEPPLILRRLVAQGRLGATAGQGFYPHPLPETGYEDAVVKLDVRGEVGVVWIANPPANSLSPATIDGLARAWQDVIARGLRAMVLASANPMLFCAGADIKAFTTWDEASGRAHLERIHALGREWEQSRVTTIAAVNGLAFGGGCEVAMACDVRLAARSATFGQPEINLGIIPGFGGTQRLSRLVGPAKALEMNTVGDPISSYEAFEYGLANRVLEDHELFDAALAWGRKLAGQAPIAVEQIKRVSHAPDLDEGLAAERDAFLRAFGSADGREGIAAFIEKRAPKFTGQ</sequence>
<dbReference type="Gene3D" id="3.90.226.10">
    <property type="entry name" value="2-enoyl-CoA Hydratase, Chain A, domain 1"/>
    <property type="match status" value="1"/>
</dbReference>
<dbReference type="SUPFAM" id="SSF51735">
    <property type="entry name" value="NAD(P)-binding Rossmann-fold domains"/>
    <property type="match status" value="1"/>
</dbReference>
<dbReference type="GO" id="GO:0003857">
    <property type="term" value="F:(3S)-3-hydroxyacyl-CoA dehydrogenase (NAD+) activity"/>
    <property type="evidence" value="ECO:0007669"/>
    <property type="project" value="UniProtKB-EC"/>
</dbReference>
<evidence type="ECO:0000256" key="4">
    <source>
        <dbReference type="ARBA" id="ARBA00005254"/>
    </source>
</evidence>
<dbReference type="InterPro" id="IPR014748">
    <property type="entry name" value="Enoyl-CoA_hydra_C"/>
</dbReference>
<feature type="domain" description="3-hydroxyacyl-CoA dehydrogenase NAD binding" evidence="19">
    <location>
        <begin position="39"/>
        <end position="139"/>
    </location>
</feature>
<keyword evidence="7" id="KW-0276">Fatty acid metabolism</keyword>
<dbReference type="InterPro" id="IPR018376">
    <property type="entry name" value="Enoyl-CoA_hyd/isom_CS"/>
</dbReference>
<comment type="catalytic activity">
    <reaction evidence="16">
        <text>a (3S)-3-hydroxyacyl-CoA + NAD(+) = a 3-oxoacyl-CoA + NADH + H(+)</text>
        <dbReference type="Rhea" id="RHEA:22432"/>
        <dbReference type="ChEBI" id="CHEBI:15378"/>
        <dbReference type="ChEBI" id="CHEBI:57318"/>
        <dbReference type="ChEBI" id="CHEBI:57540"/>
        <dbReference type="ChEBI" id="CHEBI:57945"/>
        <dbReference type="ChEBI" id="CHEBI:90726"/>
        <dbReference type="EC" id="1.1.1.35"/>
    </reaction>
</comment>
<keyword evidence="14" id="KW-0456">Lyase</keyword>
<dbReference type="PANTHER" id="PTHR23309:SF49">
    <property type="entry name" value="PEROXISOMAL BIFUNCTIONAL ENZYME"/>
    <property type="match status" value="1"/>
</dbReference>
<evidence type="ECO:0000256" key="14">
    <source>
        <dbReference type="ARBA" id="ARBA00023239"/>
    </source>
</evidence>